<feature type="region of interest" description="Disordered" evidence="1">
    <location>
        <begin position="1"/>
        <end position="24"/>
    </location>
</feature>
<organism evidence="2 3">
    <name type="scientific">Delitschia confertaspora ATCC 74209</name>
    <dbReference type="NCBI Taxonomy" id="1513339"/>
    <lineage>
        <taxon>Eukaryota</taxon>
        <taxon>Fungi</taxon>
        <taxon>Dikarya</taxon>
        <taxon>Ascomycota</taxon>
        <taxon>Pezizomycotina</taxon>
        <taxon>Dothideomycetes</taxon>
        <taxon>Pleosporomycetidae</taxon>
        <taxon>Pleosporales</taxon>
        <taxon>Delitschiaceae</taxon>
        <taxon>Delitschia</taxon>
    </lineage>
</organism>
<sequence>MISSQPTKRSYQNRRQISSFALPPAIAEKREEEEGLAPSPTKTPALTRLILGDGSIPSIWVTLRNGQRIPHGCHTRADGSIFGLDTLLAQFPGLERLMWEAYAATAFSIVIPFAEPTPGAPLAHAGPYNRRDEDVVLMPVVTGAPVAD</sequence>
<accession>A0A9P4ML70</accession>
<proteinExistence type="predicted"/>
<reference evidence="2" key="1">
    <citation type="journal article" date="2020" name="Stud. Mycol.">
        <title>101 Dothideomycetes genomes: a test case for predicting lifestyles and emergence of pathogens.</title>
        <authorList>
            <person name="Haridas S."/>
            <person name="Albert R."/>
            <person name="Binder M."/>
            <person name="Bloem J."/>
            <person name="Labutti K."/>
            <person name="Salamov A."/>
            <person name="Andreopoulos B."/>
            <person name="Baker S."/>
            <person name="Barry K."/>
            <person name="Bills G."/>
            <person name="Bluhm B."/>
            <person name="Cannon C."/>
            <person name="Castanera R."/>
            <person name="Culley D."/>
            <person name="Daum C."/>
            <person name="Ezra D."/>
            <person name="Gonzalez J."/>
            <person name="Henrissat B."/>
            <person name="Kuo A."/>
            <person name="Liang C."/>
            <person name="Lipzen A."/>
            <person name="Lutzoni F."/>
            <person name="Magnuson J."/>
            <person name="Mondo S."/>
            <person name="Nolan M."/>
            <person name="Ohm R."/>
            <person name="Pangilinan J."/>
            <person name="Park H.-J."/>
            <person name="Ramirez L."/>
            <person name="Alfaro M."/>
            <person name="Sun H."/>
            <person name="Tritt A."/>
            <person name="Yoshinaga Y."/>
            <person name="Zwiers L.-H."/>
            <person name="Turgeon B."/>
            <person name="Goodwin S."/>
            <person name="Spatafora J."/>
            <person name="Crous P."/>
            <person name="Grigoriev I."/>
        </authorList>
    </citation>
    <scope>NUCLEOTIDE SEQUENCE</scope>
    <source>
        <strain evidence="2">ATCC 74209</strain>
    </source>
</reference>
<evidence type="ECO:0000313" key="3">
    <source>
        <dbReference type="Proteomes" id="UP000799536"/>
    </source>
</evidence>
<dbReference type="EMBL" id="ML994331">
    <property type="protein sequence ID" value="KAF2196749.1"/>
    <property type="molecule type" value="Genomic_DNA"/>
</dbReference>
<comment type="caution">
    <text evidence="2">The sequence shown here is derived from an EMBL/GenBank/DDBJ whole genome shotgun (WGS) entry which is preliminary data.</text>
</comment>
<gene>
    <name evidence="2" type="ORF">GQ43DRAFT_476047</name>
</gene>
<name>A0A9P4ML70_9PLEO</name>
<evidence type="ECO:0000256" key="1">
    <source>
        <dbReference type="SAM" id="MobiDB-lite"/>
    </source>
</evidence>
<dbReference type="AlphaFoldDB" id="A0A9P4ML70"/>
<dbReference type="Proteomes" id="UP000799536">
    <property type="component" value="Unassembled WGS sequence"/>
</dbReference>
<keyword evidence="3" id="KW-1185">Reference proteome</keyword>
<feature type="compositionally biased region" description="Polar residues" evidence="1">
    <location>
        <begin position="1"/>
        <end position="19"/>
    </location>
</feature>
<protein>
    <submittedName>
        <fullName evidence="2">Uncharacterized protein</fullName>
    </submittedName>
</protein>
<evidence type="ECO:0000313" key="2">
    <source>
        <dbReference type="EMBL" id="KAF2196749.1"/>
    </source>
</evidence>